<dbReference type="EMBL" id="JDRX01000011">
    <property type="protein sequence ID" value="KGN02273.1"/>
    <property type="molecule type" value="Genomic_DNA"/>
</dbReference>
<dbReference type="AlphaFoldDB" id="A0AA89CTM2"/>
<protein>
    <submittedName>
        <fullName evidence="2">Uncharacterized protein</fullName>
    </submittedName>
</protein>
<accession>A0AA89CTM2</accession>
<organism evidence="2 3">
    <name type="scientific">Clostridium novyi A str. 4570</name>
    <dbReference type="NCBI Taxonomy" id="1444290"/>
    <lineage>
        <taxon>Bacteria</taxon>
        <taxon>Bacillati</taxon>
        <taxon>Bacillota</taxon>
        <taxon>Clostridia</taxon>
        <taxon>Eubacteriales</taxon>
        <taxon>Clostridiaceae</taxon>
        <taxon>Clostridium</taxon>
    </lineage>
</organism>
<feature type="transmembrane region" description="Helical" evidence="1">
    <location>
        <begin position="7"/>
        <end position="26"/>
    </location>
</feature>
<comment type="caution">
    <text evidence="2">The sequence shown here is derived from an EMBL/GenBank/DDBJ whole genome shotgun (WGS) entry which is preliminary data.</text>
</comment>
<dbReference type="RefSeq" id="WP_039249740.1">
    <property type="nucleotide sequence ID" value="NZ_JDRX01000011.1"/>
</dbReference>
<keyword evidence="1" id="KW-0472">Membrane</keyword>
<dbReference type="Proteomes" id="UP000030016">
    <property type="component" value="Unassembled WGS sequence"/>
</dbReference>
<keyword evidence="1" id="KW-1133">Transmembrane helix</keyword>
<evidence type="ECO:0000313" key="2">
    <source>
        <dbReference type="EMBL" id="KGN02273.1"/>
    </source>
</evidence>
<evidence type="ECO:0000313" key="3">
    <source>
        <dbReference type="Proteomes" id="UP000030016"/>
    </source>
</evidence>
<keyword evidence="1" id="KW-0812">Transmembrane</keyword>
<name>A0AA89CTM2_CLONO</name>
<evidence type="ECO:0000256" key="1">
    <source>
        <dbReference type="SAM" id="Phobius"/>
    </source>
</evidence>
<gene>
    <name evidence="2" type="ORF">Z969_06430</name>
</gene>
<reference evidence="2 3" key="1">
    <citation type="submission" date="2014-01" db="EMBL/GenBank/DDBJ databases">
        <title>Plasmidome dynamics in the species complex Clostridium novyi sensu lato converts strains of independent lineages into distinctly different pathogens.</title>
        <authorList>
            <person name="Skarin H."/>
            <person name="Segerman B."/>
        </authorList>
    </citation>
    <scope>NUCLEOTIDE SEQUENCE [LARGE SCALE GENOMIC DNA]</scope>
    <source>
        <strain evidence="2 3">4570</strain>
    </source>
</reference>
<proteinExistence type="predicted"/>
<sequence>MNKTFKNFIIVFLIILCSIASSFLYIQKYNKKSSVSTLEYENYKGNTANLNKVVQNATKDKNKRVANNYNNVRYSRGSLSYNTDFYNEYIKNQKKQKASKKIELLDWNTAKNIFKRDSKAKVIDVYTHKSFNVQRTMGDNHADTEALTKEDTKIIKEIWNGFSWTRRPVIVEVNGRYLAASMSAMPHAGLDSKPAFVTVDNRSGGYGTGANLDVIKNNDMDGHFDIHFLNSTRHMDGRKDPQHQNAIQIAAKSKES</sequence>